<evidence type="ECO:0000313" key="5">
    <source>
        <dbReference type="Proteomes" id="UP000019277"/>
    </source>
</evidence>
<dbReference type="AlphaFoldDB" id="W7IVQ1"/>
<dbReference type="SUPFAM" id="SSF82171">
    <property type="entry name" value="DPP6 N-terminal domain-like"/>
    <property type="match status" value="1"/>
</dbReference>
<dbReference type="Pfam" id="PF00326">
    <property type="entry name" value="Peptidase_S9"/>
    <property type="match status" value="1"/>
</dbReference>
<evidence type="ECO:0000256" key="2">
    <source>
        <dbReference type="ARBA" id="ARBA00022825"/>
    </source>
</evidence>
<feature type="domain" description="Peptidase S9 prolyl oligopeptidase catalytic" evidence="3">
    <location>
        <begin position="439"/>
        <end position="642"/>
    </location>
</feature>
<dbReference type="EMBL" id="AYXG01000155">
    <property type="protein sequence ID" value="EWC60501.1"/>
    <property type="molecule type" value="Genomic_DNA"/>
</dbReference>
<keyword evidence="2" id="KW-0645">Protease</keyword>
<dbReference type="InterPro" id="IPR011659">
    <property type="entry name" value="WD40"/>
</dbReference>
<evidence type="ECO:0000256" key="1">
    <source>
        <dbReference type="ARBA" id="ARBA00022801"/>
    </source>
</evidence>
<dbReference type="PATRIC" id="fig|909613.9.peg.4171"/>
<dbReference type="InterPro" id="IPR029058">
    <property type="entry name" value="AB_hydrolase_fold"/>
</dbReference>
<dbReference type="GO" id="GO:0006508">
    <property type="term" value="P:proteolysis"/>
    <property type="evidence" value="ECO:0007669"/>
    <property type="project" value="InterPro"/>
</dbReference>
<keyword evidence="1 4" id="KW-0378">Hydrolase</keyword>
<reference evidence="4 5" key="1">
    <citation type="journal article" date="2014" name="Genome Announc.">
        <title>Draft Genome Sequence of the Antitrypanosomally Active Sponge-Associated Bacterium Actinokineospora sp. Strain EG49.</title>
        <authorList>
            <person name="Harjes J."/>
            <person name="Ryu T."/>
            <person name="Abdelmohsen U.R."/>
            <person name="Moitinho-Silva L."/>
            <person name="Horn H."/>
            <person name="Ravasi T."/>
            <person name="Hentschel U."/>
        </authorList>
    </citation>
    <scope>NUCLEOTIDE SEQUENCE [LARGE SCALE GENOMIC DNA]</scope>
    <source>
        <strain evidence="4 5">EG49</strain>
    </source>
</reference>
<dbReference type="Pfam" id="PF07676">
    <property type="entry name" value="PD40"/>
    <property type="match status" value="1"/>
</dbReference>
<dbReference type="InterPro" id="IPR001375">
    <property type="entry name" value="Peptidase_S9_cat"/>
</dbReference>
<dbReference type="EC" id="3.4.19.1" evidence="4"/>
<dbReference type="GO" id="GO:0004252">
    <property type="term" value="F:serine-type endopeptidase activity"/>
    <property type="evidence" value="ECO:0007669"/>
    <property type="project" value="TreeGrafter"/>
</dbReference>
<dbReference type="eggNOG" id="COG0823">
    <property type="taxonomic scope" value="Bacteria"/>
</dbReference>
<dbReference type="Proteomes" id="UP000019277">
    <property type="component" value="Unassembled WGS sequence"/>
</dbReference>
<protein>
    <submittedName>
        <fullName evidence="4">Acylamino-acid-releasing enzyme</fullName>
        <ecNumber evidence="4">3.4.19.1</ecNumber>
    </submittedName>
</protein>
<evidence type="ECO:0000313" key="4">
    <source>
        <dbReference type="EMBL" id="EWC60501.1"/>
    </source>
</evidence>
<proteinExistence type="predicted"/>
<dbReference type="GO" id="GO:0008242">
    <property type="term" value="F:omega peptidase activity"/>
    <property type="evidence" value="ECO:0007669"/>
    <property type="project" value="UniProtKB-EC"/>
</dbReference>
<keyword evidence="2" id="KW-0720">Serine protease</keyword>
<dbReference type="RefSeq" id="WP_035285077.1">
    <property type="nucleotide sequence ID" value="NZ_AYXG01000155.1"/>
</dbReference>
<organism evidence="4 5">
    <name type="scientific">Actinokineospora spheciospongiae</name>
    <dbReference type="NCBI Taxonomy" id="909613"/>
    <lineage>
        <taxon>Bacteria</taxon>
        <taxon>Bacillati</taxon>
        <taxon>Actinomycetota</taxon>
        <taxon>Actinomycetes</taxon>
        <taxon>Pseudonocardiales</taxon>
        <taxon>Pseudonocardiaceae</taxon>
        <taxon>Actinokineospora</taxon>
    </lineage>
</organism>
<dbReference type="Gene3D" id="2.120.10.30">
    <property type="entry name" value="TolB, C-terminal domain"/>
    <property type="match status" value="2"/>
</dbReference>
<dbReference type="STRING" id="909613.UO65_4169"/>
<dbReference type="OrthoDB" id="262125at2"/>
<evidence type="ECO:0000259" key="3">
    <source>
        <dbReference type="Pfam" id="PF00326"/>
    </source>
</evidence>
<gene>
    <name evidence="4" type="ORF">UO65_4169</name>
</gene>
<dbReference type="PANTHER" id="PTHR42776">
    <property type="entry name" value="SERINE PEPTIDASE S9 FAMILY MEMBER"/>
    <property type="match status" value="1"/>
</dbReference>
<comment type="caution">
    <text evidence="4">The sequence shown here is derived from an EMBL/GenBank/DDBJ whole genome shotgun (WGS) entry which is preliminary data.</text>
</comment>
<accession>W7IVQ1</accession>
<sequence>MRAEDIELLATPGTPALSGDFLLVSVTAPDLADNTYRGGLHRVALDGGPVRPFTRGFRDTAPVVSPDGAAVAFLRAESADAPAQLHVIAVDGGEARRLTGLPMGAGAPVWSPDSRRIAFTARVPEAGRYGTATPDGAEHPAPADEAPRRITRLDYRLDDVGFLLDRAPQLFVVDVDGGEPVRLTEGLADPSGPAWAPSGEHLVVSAKRDWGAADTLRRDIYAVPVEGGAPVLVARAAGTVEYPLAVAEDMVVYLGDDFPGTEAVARNTGVWAVPLRLDGVPGEPRRLTDPETVDCEGPAPLVTGDGVLVCVRNRGAVELRRVPVAADGATLSELALLAGEQAVVRGFAADGDRVVCTVSTWDTAGELVLVTGDETCTLTDFGAPLRATGLRPVVEIKASAPDGYATHGWLVLPEGEGPHPVLLAVHGGPFMYYGWGLYDEAQVYADAGYAVVLPNPRGSAGYGERHGRAIVGAMGTVDAVDVLAVLDAVLDRPDLDADRVGVMGGSYGGWMTGWLAAHHGERFTAAWSERAVNSWESFVGSSDIGWWFAEAYCGQGAAALAAQSPLTHADAITIPFAVVHSEQDWRCPVEQAQRMFVALRRNGVDAELILFPGEGHELTRSGSPRHRAQRFATVLDWWARHL</sequence>
<dbReference type="eggNOG" id="COG1506">
    <property type="taxonomic scope" value="Bacteria"/>
</dbReference>
<name>W7IVQ1_9PSEU</name>
<keyword evidence="5" id="KW-1185">Reference proteome</keyword>
<dbReference type="InterPro" id="IPR011042">
    <property type="entry name" value="6-blade_b-propeller_TolB-like"/>
</dbReference>
<dbReference type="PANTHER" id="PTHR42776:SF27">
    <property type="entry name" value="DIPEPTIDYL PEPTIDASE FAMILY MEMBER 6"/>
    <property type="match status" value="1"/>
</dbReference>
<dbReference type="Gene3D" id="3.40.50.1820">
    <property type="entry name" value="alpha/beta hydrolase"/>
    <property type="match status" value="1"/>
</dbReference>
<dbReference type="SUPFAM" id="SSF53474">
    <property type="entry name" value="alpha/beta-Hydrolases"/>
    <property type="match status" value="1"/>
</dbReference>